<dbReference type="PANTHER" id="PTHR40621">
    <property type="entry name" value="TRANSCRIPTION FACTOR KAPC-RELATED"/>
    <property type="match status" value="1"/>
</dbReference>
<evidence type="ECO:0000256" key="10">
    <source>
        <dbReference type="SAM" id="MobiDB-lite"/>
    </source>
</evidence>
<dbReference type="RefSeq" id="XP_016635280.1">
    <property type="nucleotide sequence ID" value="XM_016773223.1"/>
</dbReference>
<dbReference type="VEuPathDB" id="FungiDB:Z520_02710"/>
<sequence length="249" mass="27511">MYFSDELSAQIQAQGLLGVVPAVEDLSSLEQCSGCGHDLHIVAELAWSHGENCMQVVPASQSQDQAFDAPETCPQACTWSSWEEIPLDTVFPLSAALQESSPASDKRGGSRSAVPCAQNPSDKATEELQAQAKLVSSEASTKPMGILIVDHAQFLLQERRRAQNRASQQAFRARKESHIRALEKRLEVLKAAHESILTDFTRRQAEIDQLKTRIAELGVELNLLSCTHRHCEDGPHSAVKSEFDIDYRF</sequence>
<dbReference type="Gene3D" id="1.20.5.170">
    <property type="match status" value="1"/>
</dbReference>
<dbReference type="AlphaFoldDB" id="A0A0D2K5R7"/>
<comment type="function">
    <text evidence="1">Putative transcription factor.</text>
</comment>
<dbReference type="InterPro" id="IPR046347">
    <property type="entry name" value="bZIP_sf"/>
</dbReference>
<evidence type="ECO:0000256" key="5">
    <source>
        <dbReference type="ARBA" id="ARBA00023125"/>
    </source>
</evidence>
<evidence type="ECO:0000256" key="1">
    <source>
        <dbReference type="ARBA" id="ARBA00004049"/>
    </source>
</evidence>
<organism evidence="12 13">
    <name type="scientific">Fonsecaea multimorphosa CBS 102226</name>
    <dbReference type="NCBI Taxonomy" id="1442371"/>
    <lineage>
        <taxon>Eukaryota</taxon>
        <taxon>Fungi</taxon>
        <taxon>Dikarya</taxon>
        <taxon>Ascomycota</taxon>
        <taxon>Pezizomycotina</taxon>
        <taxon>Eurotiomycetes</taxon>
        <taxon>Chaetothyriomycetidae</taxon>
        <taxon>Chaetothyriales</taxon>
        <taxon>Herpotrichiellaceae</taxon>
        <taxon>Fonsecaea</taxon>
    </lineage>
</organism>
<keyword evidence="4" id="KW-0805">Transcription regulation</keyword>
<dbReference type="SUPFAM" id="SSF57959">
    <property type="entry name" value="Leucine zipper domain"/>
    <property type="match status" value="1"/>
</dbReference>
<keyword evidence="9" id="KW-0175">Coiled coil</keyword>
<dbReference type="PROSITE" id="PS00036">
    <property type="entry name" value="BZIP_BASIC"/>
    <property type="match status" value="1"/>
</dbReference>
<comment type="subcellular location">
    <subcellularLocation>
        <location evidence="2">Nucleus</location>
    </subcellularLocation>
</comment>
<feature type="coiled-coil region" evidence="9">
    <location>
        <begin position="172"/>
        <end position="199"/>
    </location>
</feature>
<gene>
    <name evidence="12" type="ORF">Z520_02710</name>
</gene>
<feature type="domain" description="BZIP" evidence="11">
    <location>
        <begin position="157"/>
        <end position="217"/>
    </location>
</feature>
<evidence type="ECO:0000259" key="11">
    <source>
        <dbReference type="PROSITE" id="PS50217"/>
    </source>
</evidence>
<dbReference type="GO" id="GO:0090575">
    <property type="term" value="C:RNA polymerase II transcription regulator complex"/>
    <property type="evidence" value="ECO:0007669"/>
    <property type="project" value="TreeGrafter"/>
</dbReference>
<evidence type="ECO:0000313" key="13">
    <source>
        <dbReference type="Proteomes" id="UP000053411"/>
    </source>
</evidence>
<dbReference type="PROSITE" id="PS50217">
    <property type="entry name" value="BZIP"/>
    <property type="match status" value="1"/>
</dbReference>
<evidence type="ECO:0000256" key="3">
    <source>
        <dbReference type="ARBA" id="ARBA00007163"/>
    </source>
</evidence>
<dbReference type="InterPro" id="IPR004827">
    <property type="entry name" value="bZIP"/>
</dbReference>
<protein>
    <recommendedName>
        <fullName evidence="8">Putative transcription factor kapC</fullName>
    </recommendedName>
</protein>
<dbReference type="GO" id="GO:0000976">
    <property type="term" value="F:transcription cis-regulatory region binding"/>
    <property type="evidence" value="ECO:0007669"/>
    <property type="project" value="InterPro"/>
</dbReference>
<accession>A0A0D2K5R7</accession>
<evidence type="ECO:0000313" key="12">
    <source>
        <dbReference type="EMBL" id="KIY01158.1"/>
    </source>
</evidence>
<keyword evidence="6" id="KW-0804">Transcription</keyword>
<keyword evidence="5" id="KW-0238">DNA-binding</keyword>
<dbReference type="SMART" id="SM00338">
    <property type="entry name" value="BRLZ"/>
    <property type="match status" value="1"/>
</dbReference>
<evidence type="ECO:0000256" key="6">
    <source>
        <dbReference type="ARBA" id="ARBA00023163"/>
    </source>
</evidence>
<reference evidence="12 13" key="1">
    <citation type="submission" date="2015-01" db="EMBL/GenBank/DDBJ databases">
        <title>The Genome Sequence of Fonsecaea multimorphosa CBS 102226.</title>
        <authorList>
            <consortium name="The Broad Institute Genomics Platform"/>
            <person name="Cuomo C."/>
            <person name="de Hoog S."/>
            <person name="Gorbushina A."/>
            <person name="Stielow B."/>
            <person name="Teixiera M."/>
            <person name="Abouelleil A."/>
            <person name="Chapman S.B."/>
            <person name="Priest M."/>
            <person name="Young S.K."/>
            <person name="Wortman J."/>
            <person name="Nusbaum C."/>
            <person name="Birren B."/>
        </authorList>
    </citation>
    <scope>NUCLEOTIDE SEQUENCE [LARGE SCALE GENOMIC DNA]</scope>
    <source>
        <strain evidence="12 13">CBS 102226</strain>
    </source>
</reference>
<evidence type="ECO:0000256" key="4">
    <source>
        <dbReference type="ARBA" id="ARBA00023015"/>
    </source>
</evidence>
<keyword evidence="7" id="KW-0539">Nucleus</keyword>
<evidence type="ECO:0000256" key="9">
    <source>
        <dbReference type="SAM" id="Coils"/>
    </source>
</evidence>
<dbReference type="EMBL" id="KN848065">
    <property type="protein sequence ID" value="KIY01158.1"/>
    <property type="molecule type" value="Genomic_DNA"/>
</dbReference>
<evidence type="ECO:0000256" key="8">
    <source>
        <dbReference type="ARBA" id="ARBA00044067"/>
    </source>
</evidence>
<dbReference type="Proteomes" id="UP000053411">
    <property type="component" value="Unassembled WGS sequence"/>
</dbReference>
<dbReference type="CDD" id="cd14688">
    <property type="entry name" value="bZIP_YAP"/>
    <property type="match status" value="1"/>
</dbReference>
<evidence type="ECO:0000256" key="7">
    <source>
        <dbReference type="ARBA" id="ARBA00023242"/>
    </source>
</evidence>
<evidence type="ECO:0000256" key="2">
    <source>
        <dbReference type="ARBA" id="ARBA00004123"/>
    </source>
</evidence>
<dbReference type="InterPro" id="IPR050936">
    <property type="entry name" value="AP-1-like"/>
</dbReference>
<comment type="similarity">
    <text evidence="3">Belongs to the bZIP family.</text>
</comment>
<dbReference type="OrthoDB" id="4161109at2759"/>
<keyword evidence="13" id="KW-1185">Reference proteome</keyword>
<dbReference type="GO" id="GO:0001228">
    <property type="term" value="F:DNA-binding transcription activator activity, RNA polymerase II-specific"/>
    <property type="evidence" value="ECO:0007669"/>
    <property type="project" value="TreeGrafter"/>
</dbReference>
<dbReference type="PANTHER" id="PTHR40621:SF11">
    <property type="entry name" value="TRANSCRIPTION FACTOR KAPC-RELATED"/>
    <property type="match status" value="1"/>
</dbReference>
<name>A0A0D2K5R7_9EURO</name>
<feature type="region of interest" description="Disordered" evidence="10">
    <location>
        <begin position="98"/>
        <end position="125"/>
    </location>
</feature>
<dbReference type="STRING" id="1442371.A0A0D2K5R7"/>
<dbReference type="GeneID" id="27708456"/>
<dbReference type="Pfam" id="PF00170">
    <property type="entry name" value="bZIP_1"/>
    <property type="match status" value="1"/>
</dbReference>
<proteinExistence type="inferred from homology"/>